<feature type="transmembrane region" description="Helical" evidence="1">
    <location>
        <begin position="92"/>
        <end position="115"/>
    </location>
</feature>
<dbReference type="AlphaFoldDB" id="A0A6J6PHF2"/>
<dbReference type="PROSITE" id="PS51257">
    <property type="entry name" value="PROKAR_LIPOPROTEIN"/>
    <property type="match status" value="1"/>
</dbReference>
<protein>
    <submittedName>
        <fullName evidence="2">Unannotated protein</fullName>
    </submittedName>
</protein>
<organism evidence="2">
    <name type="scientific">freshwater metagenome</name>
    <dbReference type="NCBI Taxonomy" id="449393"/>
    <lineage>
        <taxon>unclassified sequences</taxon>
        <taxon>metagenomes</taxon>
        <taxon>ecological metagenomes</taxon>
    </lineage>
</organism>
<reference evidence="2" key="1">
    <citation type="submission" date="2020-05" db="EMBL/GenBank/DDBJ databases">
        <authorList>
            <person name="Chiriac C."/>
            <person name="Salcher M."/>
            <person name="Ghai R."/>
            <person name="Kavagutti S V."/>
        </authorList>
    </citation>
    <scope>NUCLEOTIDE SEQUENCE</scope>
</reference>
<evidence type="ECO:0000256" key="1">
    <source>
        <dbReference type="SAM" id="Phobius"/>
    </source>
</evidence>
<feature type="transmembrane region" description="Helical" evidence="1">
    <location>
        <begin position="20"/>
        <end position="42"/>
    </location>
</feature>
<proteinExistence type="predicted"/>
<name>A0A6J6PHF2_9ZZZZ</name>
<feature type="transmembrane region" description="Helical" evidence="1">
    <location>
        <begin position="62"/>
        <end position="80"/>
    </location>
</feature>
<accession>A0A6J6PHF2</accession>
<dbReference type="EMBL" id="CAEZXR010000077">
    <property type="protein sequence ID" value="CAB4698970.1"/>
    <property type="molecule type" value="Genomic_DNA"/>
</dbReference>
<evidence type="ECO:0000313" key="2">
    <source>
        <dbReference type="EMBL" id="CAB4698970.1"/>
    </source>
</evidence>
<sequence length="164" mass="17638">MPATRRLWSRLRSRLSQGFLLDSPAWSWVLVVGCLVRASSYWFRPPDVLTLTPASARIEGVLSYPMWVGVLLVTAALISWGTAHPSFVVTAWAGHVVGAVMVGTLAASITAAAVFDGGTWSALWPLVVVLLVHVGRANHLGQGAREAFAPRIAWLLRGGRGRGE</sequence>
<keyword evidence="1" id="KW-0472">Membrane</keyword>
<keyword evidence="1" id="KW-0812">Transmembrane</keyword>
<gene>
    <name evidence="2" type="ORF">UFOPK2579_00838</name>
</gene>
<feature type="transmembrane region" description="Helical" evidence="1">
    <location>
        <begin position="121"/>
        <end position="138"/>
    </location>
</feature>
<keyword evidence="1" id="KW-1133">Transmembrane helix</keyword>